<dbReference type="Pfam" id="PF13511">
    <property type="entry name" value="DUF4124"/>
    <property type="match status" value="1"/>
</dbReference>
<dbReference type="GO" id="GO:0009289">
    <property type="term" value="C:pilus"/>
    <property type="evidence" value="ECO:0007669"/>
    <property type="project" value="InterPro"/>
</dbReference>
<sequence length="430" mass="48153">MFYRKTPQMTAPSAQHSISSCNAFSRFFCLTLLFFFAASLKSAELYKWKDENGTVHYSEKPPENHSAETLILDQSSSFKPIPVASPVPVKSNDTIRHLLLVSPENFWNNANNQLKITYYFGGDCVSPTTKAIQNIKRNHKFLLPSYNAVGIAASTVFRQLNYPITTTNKSINSLNLSKFNDSLLLYIEPVSLDYDVCAKQIKQKYRGNKGISLSASPDDFSSANFKNRRAVISLKWTIIDARSKQQIFQGTTFGSANHWNQDNADVRIKTIRQAIQNATTNLLADENLINKVRSRGPSLEVPSKDLLGEITETLSDKLVPNAMKKAHFANILVKTAPLKSMVVEYYMLEGRWPATPSLIGLNPKALTDSYIDAIEFDVDGTIIVSVNEKHFSKPGVILLKPQESLGGINIEWVCLSDLDERFYGHQCNAL</sequence>
<gene>
    <name evidence="3" type="ORF">FLL45_20775</name>
</gene>
<dbReference type="InterPro" id="IPR025392">
    <property type="entry name" value="DUF4124"/>
</dbReference>
<evidence type="ECO:0000313" key="3">
    <source>
        <dbReference type="EMBL" id="TQV71587.1"/>
    </source>
</evidence>
<reference evidence="3 4" key="1">
    <citation type="submission" date="2019-06" db="EMBL/GenBank/DDBJ databases">
        <title>Draft genome of Aliikangiella marina GYP-15.</title>
        <authorList>
            <person name="Wang G."/>
        </authorList>
    </citation>
    <scope>NUCLEOTIDE SEQUENCE [LARGE SCALE GENOMIC DNA]</scope>
    <source>
        <strain evidence="3 4">GYP-15</strain>
    </source>
</reference>
<evidence type="ECO:0000259" key="2">
    <source>
        <dbReference type="Pfam" id="PF13511"/>
    </source>
</evidence>
<dbReference type="Proteomes" id="UP000317839">
    <property type="component" value="Unassembled WGS sequence"/>
</dbReference>
<dbReference type="PROSITE" id="PS51257">
    <property type="entry name" value="PROKAR_LIPOPROTEIN"/>
    <property type="match status" value="1"/>
</dbReference>
<dbReference type="RefSeq" id="WP_142943986.1">
    <property type="nucleotide sequence ID" value="NZ_VIKR01000006.1"/>
</dbReference>
<dbReference type="OrthoDB" id="5918848at2"/>
<dbReference type="GO" id="GO:0007155">
    <property type="term" value="P:cell adhesion"/>
    <property type="evidence" value="ECO:0007669"/>
    <property type="project" value="InterPro"/>
</dbReference>
<comment type="similarity">
    <text evidence="1">Belongs to the N-Me-Phe pilin family.</text>
</comment>
<dbReference type="AlphaFoldDB" id="A0A545T2Y8"/>
<protein>
    <submittedName>
        <fullName evidence="3">DUF4124 domain-containing protein</fullName>
    </submittedName>
</protein>
<evidence type="ECO:0000256" key="1">
    <source>
        <dbReference type="ARBA" id="ARBA00005233"/>
    </source>
</evidence>
<accession>A0A545T2Y8</accession>
<proteinExistence type="inferred from homology"/>
<name>A0A545T2Y8_9GAMM</name>
<evidence type="ECO:0000313" key="4">
    <source>
        <dbReference type="Proteomes" id="UP000317839"/>
    </source>
</evidence>
<dbReference type="EMBL" id="VIKR01000006">
    <property type="protein sequence ID" value="TQV71587.1"/>
    <property type="molecule type" value="Genomic_DNA"/>
</dbReference>
<dbReference type="InterPro" id="IPR045584">
    <property type="entry name" value="Pilin-like"/>
</dbReference>
<feature type="domain" description="DUF4124" evidence="2">
    <location>
        <begin position="32"/>
        <end position="84"/>
    </location>
</feature>
<comment type="caution">
    <text evidence="3">The sequence shown here is derived from an EMBL/GenBank/DDBJ whole genome shotgun (WGS) entry which is preliminary data.</text>
</comment>
<organism evidence="3 4">
    <name type="scientific">Aliikangiella marina</name>
    <dbReference type="NCBI Taxonomy" id="1712262"/>
    <lineage>
        <taxon>Bacteria</taxon>
        <taxon>Pseudomonadati</taxon>
        <taxon>Pseudomonadota</taxon>
        <taxon>Gammaproteobacteria</taxon>
        <taxon>Oceanospirillales</taxon>
        <taxon>Pleioneaceae</taxon>
        <taxon>Aliikangiella</taxon>
    </lineage>
</organism>
<dbReference type="InterPro" id="IPR001082">
    <property type="entry name" value="Pilin"/>
</dbReference>
<keyword evidence="4" id="KW-1185">Reference proteome</keyword>
<dbReference type="Gene3D" id="3.30.700.10">
    <property type="entry name" value="Glycoprotein, Type 4 Pilin"/>
    <property type="match status" value="1"/>
</dbReference>
<dbReference type="Pfam" id="PF00114">
    <property type="entry name" value="Pilin"/>
    <property type="match status" value="1"/>
</dbReference>
<dbReference type="SUPFAM" id="SSF54523">
    <property type="entry name" value="Pili subunits"/>
    <property type="match status" value="1"/>
</dbReference>